<dbReference type="AlphaFoldDB" id="A0A9W7X807"/>
<dbReference type="Proteomes" id="UP001164776">
    <property type="component" value="Unassembled WGS sequence"/>
</dbReference>
<name>A0A9W7X807_9POAL</name>
<keyword evidence="2" id="KW-1185">Reference proteome</keyword>
<evidence type="ECO:0000313" key="1">
    <source>
        <dbReference type="EMBL" id="KAJ1253802.1"/>
    </source>
</evidence>
<proteinExistence type="predicted"/>
<reference evidence="1 2" key="1">
    <citation type="submission" date="2022-10" db="EMBL/GenBank/DDBJ databases">
        <title>WGS assembly of Paspalum vaginatum 540-79.</title>
        <authorList>
            <person name="Sun G."/>
            <person name="Wase N."/>
            <person name="Shu S."/>
            <person name="Jenkins J."/>
            <person name="Zhou B."/>
            <person name="Torres-Rodriguez J."/>
            <person name="Chen C."/>
            <person name="Sandor L."/>
            <person name="Plott C."/>
            <person name="Yoshinga Y."/>
            <person name="Daum C."/>
            <person name="Qi P."/>
            <person name="Barry K."/>
            <person name="Lipzen A."/>
            <person name="Berry L."/>
            <person name="Pedersen C."/>
            <person name="Gottilla T."/>
            <person name="Foltz A."/>
            <person name="Yu H."/>
            <person name="O'Malley R."/>
            <person name="Zhang C."/>
            <person name="Devos K."/>
            <person name="Sigmon B."/>
            <person name="Yu B."/>
            <person name="Obata T."/>
            <person name="Schmutz J."/>
            <person name="Schnable J."/>
        </authorList>
    </citation>
    <scope>NUCLEOTIDE SEQUENCE [LARGE SCALE GENOMIC DNA]</scope>
    <source>
        <strain evidence="2">cv. 540-79</strain>
    </source>
</reference>
<accession>A0A9W7X807</accession>
<comment type="caution">
    <text evidence="1">The sequence shown here is derived from an EMBL/GenBank/DDBJ whole genome shotgun (WGS) entry which is preliminary data.</text>
</comment>
<evidence type="ECO:0000313" key="2">
    <source>
        <dbReference type="Proteomes" id="UP001164776"/>
    </source>
</evidence>
<organism evidence="1 2">
    <name type="scientific">Paspalum vaginatum</name>
    <name type="common">seashore paspalum</name>
    <dbReference type="NCBI Taxonomy" id="158149"/>
    <lineage>
        <taxon>Eukaryota</taxon>
        <taxon>Viridiplantae</taxon>
        <taxon>Streptophyta</taxon>
        <taxon>Embryophyta</taxon>
        <taxon>Tracheophyta</taxon>
        <taxon>Spermatophyta</taxon>
        <taxon>Magnoliopsida</taxon>
        <taxon>Liliopsida</taxon>
        <taxon>Poales</taxon>
        <taxon>Poaceae</taxon>
        <taxon>PACMAD clade</taxon>
        <taxon>Panicoideae</taxon>
        <taxon>Andropogonodae</taxon>
        <taxon>Paspaleae</taxon>
        <taxon>Paspalinae</taxon>
        <taxon>Paspalum</taxon>
    </lineage>
</organism>
<sequence length="101" mass="10872">MVAAAQHHGGSAGTTELSGWRRLLSLRRRPCNSSPQISPPTVRPWTLPPALATTASASKSLMACQSSRHQDQRRSIIGIIACCKNICAAKKVWASSSNYLL</sequence>
<dbReference type="EMBL" id="MU630662">
    <property type="protein sequence ID" value="KAJ1253802.1"/>
    <property type="molecule type" value="Genomic_DNA"/>
</dbReference>
<gene>
    <name evidence="1" type="ORF">BS78_K182700</name>
</gene>
<protein>
    <submittedName>
        <fullName evidence="1">Uncharacterized protein</fullName>
    </submittedName>
</protein>